<dbReference type="EMBL" id="JBGMDY010000003">
    <property type="protein sequence ID" value="KAL2341252.1"/>
    <property type="molecule type" value="Genomic_DNA"/>
</dbReference>
<reference evidence="1 2" key="1">
    <citation type="submission" date="2024-08" db="EMBL/GenBank/DDBJ databases">
        <title>Insights into the chromosomal genome structure of Flemingia macrophylla.</title>
        <authorList>
            <person name="Ding Y."/>
            <person name="Zhao Y."/>
            <person name="Bi W."/>
            <person name="Wu M."/>
            <person name="Zhao G."/>
            <person name="Gong Y."/>
            <person name="Li W."/>
            <person name="Zhang P."/>
        </authorList>
    </citation>
    <scope>NUCLEOTIDE SEQUENCE [LARGE SCALE GENOMIC DNA]</scope>
    <source>
        <strain evidence="1">DYQJB</strain>
        <tissue evidence="1">Leaf</tissue>
    </source>
</reference>
<evidence type="ECO:0000313" key="2">
    <source>
        <dbReference type="Proteomes" id="UP001603857"/>
    </source>
</evidence>
<protein>
    <submittedName>
        <fullName evidence="1">Uncharacterized protein</fullName>
    </submittedName>
</protein>
<dbReference type="AlphaFoldDB" id="A0ABD1N0E3"/>
<gene>
    <name evidence="1" type="ORF">Fmac_009192</name>
</gene>
<comment type="caution">
    <text evidence="1">The sequence shown here is derived from an EMBL/GenBank/DDBJ whole genome shotgun (WGS) entry which is preliminary data.</text>
</comment>
<proteinExistence type="predicted"/>
<organism evidence="1 2">
    <name type="scientific">Flemingia macrophylla</name>
    <dbReference type="NCBI Taxonomy" id="520843"/>
    <lineage>
        <taxon>Eukaryota</taxon>
        <taxon>Viridiplantae</taxon>
        <taxon>Streptophyta</taxon>
        <taxon>Embryophyta</taxon>
        <taxon>Tracheophyta</taxon>
        <taxon>Spermatophyta</taxon>
        <taxon>Magnoliopsida</taxon>
        <taxon>eudicotyledons</taxon>
        <taxon>Gunneridae</taxon>
        <taxon>Pentapetalae</taxon>
        <taxon>rosids</taxon>
        <taxon>fabids</taxon>
        <taxon>Fabales</taxon>
        <taxon>Fabaceae</taxon>
        <taxon>Papilionoideae</taxon>
        <taxon>50 kb inversion clade</taxon>
        <taxon>NPAAA clade</taxon>
        <taxon>indigoferoid/millettioid clade</taxon>
        <taxon>Phaseoleae</taxon>
        <taxon>Flemingia</taxon>
    </lineage>
</organism>
<sequence>MYCVIDVEVASSSGSMKAEEVVQKALDGTNCGSFIVSSILRGLHFPGNCCDQHLLNGADMANGVIPWQSGLSAWTRFFPKELKQSEFYALFRRVTCRYGDVAFFHSLESYALLHSVCSAVGMEVLRNITAKGRVMILMMIRSPPRAALPPHCRQALAPRLTFENHGAASLTPTPPSSATTTDTFYDKVQQLHESGELQRLEEKKIIFYFVVFGGK</sequence>
<name>A0ABD1N0E3_9FABA</name>
<dbReference type="Proteomes" id="UP001603857">
    <property type="component" value="Unassembled WGS sequence"/>
</dbReference>
<evidence type="ECO:0000313" key="1">
    <source>
        <dbReference type="EMBL" id="KAL2341252.1"/>
    </source>
</evidence>
<keyword evidence="2" id="KW-1185">Reference proteome</keyword>
<accession>A0ABD1N0E3</accession>